<dbReference type="KEGG" id="lal:AT746_14595"/>
<organism evidence="2 3">
    <name type="scientific">Lacimicrobium alkaliphilum</name>
    <dbReference type="NCBI Taxonomy" id="1526571"/>
    <lineage>
        <taxon>Bacteria</taxon>
        <taxon>Pseudomonadati</taxon>
        <taxon>Pseudomonadota</taxon>
        <taxon>Gammaproteobacteria</taxon>
        <taxon>Alteromonadales</taxon>
        <taxon>Alteromonadaceae</taxon>
        <taxon>Lacimicrobium</taxon>
    </lineage>
</organism>
<dbReference type="Proteomes" id="UP000068447">
    <property type="component" value="Chromosome"/>
</dbReference>
<dbReference type="OrthoDB" id="5903948at2"/>
<evidence type="ECO:0000313" key="3">
    <source>
        <dbReference type="Proteomes" id="UP000068447"/>
    </source>
</evidence>
<sequence>MQDKLQDELQETPQEPRQKRSAGIDLNRMRKGFAVKPLALGVATVLLSACGNKQDAKVYTSPDDCINDNPEFAEQCRAAYEQAVEEAARTAPKYNSAQDCEYDFGQQQCRQVETSSGSFFMPFMAGYMLSNLMSPRGYYSQPLFTSYSPYSSYRNRWITSDGYDYGNLRNRNLRVGEDAFKKKPAVTRTIKRGGFGSTVRAKSSWGSSSRSWGG</sequence>
<protein>
    <recommendedName>
        <fullName evidence="4">DUF1190 domain-containing protein</fullName>
    </recommendedName>
</protein>
<dbReference type="NCBIfam" id="NF008655">
    <property type="entry name" value="PRK11653.1"/>
    <property type="match status" value="1"/>
</dbReference>
<name>A0A0U2Z8W9_9ALTE</name>
<gene>
    <name evidence="2" type="ORF">AT746_14595</name>
</gene>
<dbReference type="AlphaFoldDB" id="A0A0U2Z8W9"/>
<evidence type="ECO:0000313" key="2">
    <source>
        <dbReference type="EMBL" id="ALS99363.1"/>
    </source>
</evidence>
<evidence type="ECO:0008006" key="4">
    <source>
        <dbReference type="Google" id="ProtNLM"/>
    </source>
</evidence>
<dbReference type="InterPro" id="IPR009576">
    <property type="entry name" value="Biofilm_formation_YgiB"/>
</dbReference>
<accession>A0A0U2Z8W9</accession>
<dbReference type="EMBL" id="CP013650">
    <property type="protein sequence ID" value="ALS99363.1"/>
    <property type="molecule type" value="Genomic_DNA"/>
</dbReference>
<feature type="region of interest" description="Disordered" evidence="1">
    <location>
        <begin position="1"/>
        <end position="24"/>
    </location>
</feature>
<proteinExistence type="predicted"/>
<dbReference type="Pfam" id="PF06693">
    <property type="entry name" value="DUF1190"/>
    <property type="match status" value="1"/>
</dbReference>
<dbReference type="RefSeq" id="WP_062481546.1">
    <property type="nucleotide sequence ID" value="NZ_CP013650.1"/>
</dbReference>
<reference evidence="2 3" key="1">
    <citation type="submission" date="2015-12" db="EMBL/GenBank/DDBJ databases">
        <title>Complete genome of Lacimicrobium alkaliphilum KCTC 32984.</title>
        <authorList>
            <person name="Kim S.-G."/>
            <person name="Lee Y.-J."/>
        </authorList>
    </citation>
    <scope>NUCLEOTIDE SEQUENCE [LARGE SCALE GENOMIC DNA]</scope>
    <source>
        <strain evidence="2 3">YelD216</strain>
    </source>
</reference>
<dbReference type="STRING" id="1526571.AT746_14595"/>
<evidence type="ECO:0000256" key="1">
    <source>
        <dbReference type="SAM" id="MobiDB-lite"/>
    </source>
</evidence>
<keyword evidence="3" id="KW-1185">Reference proteome</keyword>